<keyword evidence="4" id="KW-1185">Reference proteome</keyword>
<name>R0M4D6_NOSB1</name>
<feature type="compositionally biased region" description="Polar residues" evidence="1">
    <location>
        <begin position="43"/>
        <end position="52"/>
    </location>
</feature>
<dbReference type="EMBL" id="KB909267">
    <property type="protein sequence ID" value="EOB12844.1"/>
    <property type="molecule type" value="Genomic_DNA"/>
</dbReference>
<reference evidence="3 4" key="1">
    <citation type="journal article" date="2013" name="BMC Genomics">
        <title>Comparative genomics of parasitic silkworm microsporidia reveal an association between genome expansion and host adaptation.</title>
        <authorList>
            <person name="Pan G."/>
            <person name="Xu J."/>
            <person name="Li T."/>
            <person name="Xia Q."/>
            <person name="Liu S.L."/>
            <person name="Zhang G."/>
            <person name="Li S."/>
            <person name="Li C."/>
            <person name="Liu H."/>
            <person name="Yang L."/>
            <person name="Liu T."/>
            <person name="Zhang X."/>
            <person name="Wu Z."/>
            <person name="Fan W."/>
            <person name="Dang X."/>
            <person name="Xiang H."/>
            <person name="Tao M."/>
            <person name="Li Y."/>
            <person name="Hu J."/>
            <person name="Li Z."/>
            <person name="Lin L."/>
            <person name="Luo J."/>
            <person name="Geng L."/>
            <person name="Wang L."/>
            <person name="Long M."/>
            <person name="Wan Y."/>
            <person name="He N."/>
            <person name="Zhang Z."/>
            <person name="Lu C."/>
            <person name="Keeling P.J."/>
            <person name="Wang J."/>
            <person name="Xiang Z."/>
            <person name="Zhou Z."/>
        </authorList>
    </citation>
    <scope>NUCLEOTIDE SEQUENCE [LARGE SCALE GENOMIC DNA]</scope>
    <source>
        <strain evidence="4">CQ1 / CVCC 102059</strain>
    </source>
</reference>
<evidence type="ECO:0000313" key="4">
    <source>
        <dbReference type="Proteomes" id="UP000016927"/>
    </source>
</evidence>
<evidence type="ECO:0000256" key="2">
    <source>
        <dbReference type="SAM" id="SignalP"/>
    </source>
</evidence>
<gene>
    <name evidence="3" type="ORF">NBO_359g0003</name>
</gene>
<feature type="region of interest" description="Disordered" evidence="1">
    <location>
        <begin position="43"/>
        <end position="71"/>
    </location>
</feature>
<evidence type="ECO:0000256" key="1">
    <source>
        <dbReference type="SAM" id="MobiDB-lite"/>
    </source>
</evidence>
<organism evidence="3 4">
    <name type="scientific">Nosema bombycis (strain CQ1 / CVCC 102059)</name>
    <name type="common">Microsporidian parasite</name>
    <name type="synonym">Pebrine of silkworm</name>
    <dbReference type="NCBI Taxonomy" id="578461"/>
    <lineage>
        <taxon>Eukaryota</taxon>
        <taxon>Fungi</taxon>
        <taxon>Fungi incertae sedis</taxon>
        <taxon>Microsporidia</taxon>
        <taxon>Nosematidae</taxon>
        <taxon>Nosema</taxon>
    </lineage>
</organism>
<dbReference type="Proteomes" id="UP000016927">
    <property type="component" value="Unassembled WGS sequence"/>
</dbReference>
<feature type="signal peptide" evidence="2">
    <location>
        <begin position="1"/>
        <end position="15"/>
    </location>
</feature>
<dbReference type="VEuPathDB" id="MicrosporidiaDB:NBO_359g0003"/>
<proteinExistence type="predicted"/>
<feature type="chain" id="PRO_5013130631" evidence="2">
    <location>
        <begin position="16"/>
        <end position="161"/>
    </location>
</feature>
<accession>R0M4D6</accession>
<sequence length="161" mass="18502">MEIYVILAFFLLLKAMDPRESMVYFSPTGEWFPAKDWPKVMASTSGRSATNESNHRSRARREAREPKFSELGEKEARDALKKAAAAVKPKGLVYKTVNNSLVLIVYDEQEAKKLIESFKNLGFTNIKLKSKEDKNNELNTASNSFYRRSYKIILKKNKSEK</sequence>
<dbReference type="AlphaFoldDB" id="R0M4D6"/>
<dbReference type="HOGENOM" id="CLU_1644202_0_0_1"/>
<feature type="compositionally biased region" description="Basic and acidic residues" evidence="1">
    <location>
        <begin position="60"/>
        <end position="71"/>
    </location>
</feature>
<keyword evidence="2" id="KW-0732">Signal</keyword>
<protein>
    <submittedName>
        <fullName evidence="3">Uncharacterized protein</fullName>
    </submittedName>
</protein>
<evidence type="ECO:0000313" key="3">
    <source>
        <dbReference type="EMBL" id="EOB12844.1"/>
    </source>
</evidence>